<dbReference type="EMBL" id="LS992241">
    <property type="protein sequence ID" value="SYX82053.1"/>
    <property type="molecule type" value="Genomic_DNA"/>
</dbReference>
<evidence type="ECO:0000313" key="2">
    <source>
        <dbReference type="Proteomes" id="UP000304148"/>
    </source>
</evidence>
<protein>
    <submittedName>
        <fullName evidence="1">Uncharacterized protein</fullName>
    </submittedName>
</protein>
<organism evidence="1 2">
    <name type="scientific">Paenibacillus alvei</name>
    <name type="common">Bacillus alvei</name>
    <dbReference type="NCBI Taxonomy" id="44250"/>
    <lineage>
        <taxon>Bacteria</taxon>
        <taxon>Bacillati</taxon>
        <taxon>Bacillota</taxon>
        <taxon>Bacilli</taxon>
        <taxon>Bacillales</taxon>
        <taxon>Paenibacillaceae</taxon>
        <taxon>Paenibacillus</taxon>
    </lineage>
</organism>
<dbReference type="RefSeq" id="WP_265332122.1">
    <property type="nucleotide sequence ID" value="NZ_JAPDMW010000010.1"/>
</dbReference>
<name>A0A383R5F3_PAEAL</name>
<dbReference type="Proteomes" id="UP000304148">
    <property type="component" value="Chromosome"/>
</dbReference>
<sequence>MKNNNQVIVRKPWNVRWLAAAKAAASIVLLGAHSNETQQVKEGA</sequence>
<gene>
    <name evidence="1" type="ORF">PBLR_10473</name>
</gene>
<proteinExistence type="predicted"/>
<dbReference type="AlphaFoldDB" id="A0A383R5F3"/>
<reference evidence="2" key="1">
    <citation type="submission" date="2018-08" db="EMBL/GenBank/DDBJ databases">
        <authorList>
            <person name="Chevrot R."/>
        </authorList>
    </citation>
    <scope>NUCLEOTIDE SEQUENCE [LARGE SCALE GENOMIC DNA]</scope>
</reference>
<accession>A0A383R5F3</accession>
<evidence type="ECO:0000313" key="1">
    <source>
        <dbReference type="EMBL" id="SYX82053.1"/>
    </source>
</evidence>